<keyword evidence="4 15" id="KW-0547">Nucleotide-binding</keyword>
<dbReference type="SUPFAM" id="SSF54495">
    <property type="entry name" value="UBC-like"/>
    <property type="match status" value="1"/>
</dbReference>
<evidence type="ECO:0000256" key="11">
    <source>
        <dbReference type="ARBA" id="ARBA00076340"/>
    </source>
</evidence>
<feature type="active site" description="Glycyl thioester intermediate" evidence="14">
    <location>
        <position position="89"/>
    </location>
</feature>
<dbReference type="InterPro" id="IPR000608">
    <property type="entry name" value="UBC"/>
</dbReference>
<comment type="function">
    <text evidence="8">Accepts ubiquitin from the E1 complex and catalyzes its covalent attachment to other proteins. In vitro catalyzes 'Lys-48'-linked polyubiquitination. Involved in endoplasmic reticulum-associated degradation (ERAD). Required for sterol-induced ubiquitination of 3-hydroxy-3-methylglutaryl coenzyme A reductase and its subsequent proteasomal degradation.</text>
</comment>
<evidence type="ECO:0000256" key="13">
    <source>
        <dbReference type="ARBA" id="ARBA00079959"/>
    </source>
</evidence>
<dbReference type="AlphaFoldDB" id="Q3UWG7"/>
<dbReference type="PANTHER" id="PTHR24067">
    <property type="entry name" value="UBIQUITIN-CONJUGATING ENZYME E2"/>
    <property type="match status" value="1"/>
</dbReference>
<dbReference type="InterPro" id="IPR023313">
    <property type="entry name" value="UBQ-conjugating_AS"/>
</dbReference>
<dbReference type="PROSITE" id="PS50127">
    <property type="entry name" value="UBC_2"/>
    <property type="match status" value="1"/>
</dbReference>
<dbReference type="Gene3D" id="3.10.110.10">
    <property type="entry name" value="Ubiquitin Conjugating Enzyme"/>
    <property type="match status" value="1"/>
</dbReference>
<reference evidence="18" key="4">
    <citation type="journal article" date="2001" name="Nature">
        <title>Functional annotation of a full-length mouse cDNA collection.</title>
        <authorList>
            <consortium name="The RIKEN Genome Exploration Research Group Phase II Team and the FANTOM Consortium"/>
        </authorList>
    </citation>
    <scope>NUCLEOTIDE SEQUENCE</scope>
    <source>
        <strain evidence="18">C57BL/6J</strain>
        <tissue evidence="18">Lung</tissue>
    </source>
</reference>
<evidence type="ECO:0000313" key="18">
    <source>
        <dbReference type="EMBL" id="BAE22948.1"/>
    </source>
</evidence>
<dbReference type="AGR" id="MGI:1343188"/>
<evidence type="ECO:0000256" key="7">
    <source>
        <dbReference type="ARBA" id="ARBA00043952"/>
    </source>
</evidence>
<evidence type="ECO:0000256" key="9">
    <source>
        <dbReference type="ARBA" id="ARBA00063420"/>
    </source>
</evidence>
<evidence type="ECO:0000256" key="6">
    <source>
        <dbReference type="ARBA" id="ARBA00022840"/>
    </source>
</evidence>
<dbReference type="GO" id="GO:0005524">
    <property type="term" value="F:ATP binding"/>
    <property type="evidence" value="ECO:0007669"/>
    <property type="project" value="UniProtKB-UniRule"/>
</dbReference>
<proteinExistence type="evidence at transcript level"/>
<dbReference type="EC" id="2.3.2.23" evidence="2"/>
<evidence type="ECO:0000256" key="8">
    <source>
        <dbReference type="ARBA" id="ARBA00055690"/>
    </source>
</evidence>
<dbReference type="GO" id="GO:0036503">
    <property type="term" value="P:ERAD pathway"/>
    <property type="evidence" value="ECO:0007669"/>
    <property type="project" value="UniProtKB-ARBA"/>
</dbReference>
<evidence type="ECO:0000256" key="14">
    <source>
        <dbReference type="PROSITE-ProRule" id="PRU10133"/>
    </source>
</evidence>
<protein>
    <recommendedName>
        <fullName evidence="10">Ubiquitin-conjugating enzyme E2 G2</fullName>
        <ecNumber evidence="2">2.3.2.23</ecNumber>
    </recommendedName>
    <alternativeName>
        <fullName evidence="13">E2 ubiquitin-conjugating enzyme G2</fullName>
    </alternativeName>
    <alternativeName>
        <fullName evidence="11">Ubiquitin carrier protein G2</fullName>
    </alternativeName>
    <alternativeName>
        <fullName evidence="12">Ubiquitin-protein ligase G2</fullName>
    </alternativeName>
</protein>
<dbReference type="Pfam" id="PF00179">
    <property type="entry name" value="UQ_con"/>
    <property type="match status" value="1"/>
</dbReference>
<dbReference type="SMART" id="SM00212">
    <property type="entry name" value="UBCc"/>
    <property type="match status" value="1"/>
</dbReference>
<evidence type="ECO:0000256" key="4">
    <source>
        <dbReference type="ARBA" id="ARBA00022741"/>
    </source>
</evidence>
<keyword evidence="6 15" id="KW-0067">ATP-binding</keyword>
<evidence type="ECO:0000256" key="16">
    <source>
        <dbReference type="SAM" id="MobiDB-lite"/>
    </source>
</evidence>
<dbReference type="GO" id="GO:0061631">
    <property type="term" value="F:ubiquitin conjugating enzyme activity"/>
    <property type="evidence" value="ECO:0007669"/>
    <property type="project" value="UniProtKB-EC"/>
</dbReference>
<keyword evidence="3" id="KW-0808">Transferase</keyword>
<dbReference type="PROSITE" id="PS00183">
    <property type="entry name" value="UBC_1"/>
    <property type="match status" value="1"/>
</dbReference>
<reference evidence="18" key="3">
    <citation type="journal article" date="2000" name="Genome Res.">
        <title>RIKEN integrated sequence analysis (RISA) system--384-format sequencing pipeline with 384 multicapillary sequencer.</title>
        <authorList>
            <person name="Shibata K."/>
            <person name="Itoh M."/>
            <person name="Aizawa K."/>
            <person name="Nagaoka S."/>
            <person name="Sasaki N."/>
            <person name="Carninci P."/>
            <person name="Konno H."/>
            <person name="Akiyama J."/>
            <person name="Nishi K."/>
            <person name="Kitsunai T."/>
            <person name="Tashiro H."/>
            <person name="Itoh M."/>
            <person name="Sumi N."/>
            <person name="Ishii Y."/>
            <person name="Nakamura S."/>
            <person name="Hazama M."/>
            <person name="Nishine T."/>
            <person name="Harada A."/>
            <person name="Yamamoto R."/>
            <person name="Matsumoto H."/>
            <person name="Sakaguchi S."/>
            <person name="Ikegami T."/>
            <person name="Kashiwagi K."/>
            <person name="Fujiwake S."/>
            <person name="Inoue K."/>
            <person name="Togawa Y."/>
            <person name="Izawa M."/>
            <person name="Ohara E."/>
            <person name="Watahiki M."/>
            <person name="Yoneda Y."/>
            <person name="Ishikawa T."/>
            <person name="Ozawa K."/>
            <person name="Tanaka T."/>
            <person name="Matsuura S."/>
            <person name="Kawai J."/>
            <person name="Okazaki Y."/>
            <person name="Muramatsu M."/>
            <person name="Inoue Y."/>
            <person name="Kira A."/>
            <person name="Hayashizaki Y."/>
        </authorList>
    </citation>
    <scope>NUCLEOTIDE SEQUENCE</scope>
    <source>
        <strain evidence="18">C57BL/6J</strain>
        <tissue evidence="18">Lung</tissue>
    </source>
</reference>
<evidence type="ECO:0000256" key="1">
    <source>
        <dbReference type="ARBA" id="ARBA00000485"/>
    </source>
</evidence>
<dbReference type="EMBL" id="AK136365">
    <property type="protein sequence ID" value="BAE22948.1"/>
    <property type="molecule type" value="mRNA"/>
</dbReference>
<comment type="pathway">
    <text evidence="7">Protein modification.</text>
</comment>
<dbReference type="FunFam" id="3.10.110.10:FF:000008">
    <property type="entry name" value="Ubiquitin-conjugating enzyme E2 G2"/>
    <property type="match status" value="1"/>
</dbReference>
<dbReference type="InterPro" id="IPR016135">
    <property type="entry name" value="UBQ-conjugating_enzyme/RWD"/>
</dbReference>
<evidence type="ECO:0000256" key="12">
    <source>
        <dbReference type="ARBA" id="ARBA00079258"/>
    </source>
</evidence>
<dbReference type="InterPro" id="IPR050113">
    <property type="entry name" value="Ub_conjugating_enzyme"/>
</dbReference>
<reference evidence="18" key="5">
    <citation type="journal article" date="2002" name="Nature">
        <title>Analysis of the mouse transcriptome based on functional annotation of 60,770 full-length cDNAs.</title>
        <authorList>
            <consortium name="The FANTOM Consortium and the RIKEN Genome Exploration Research Group Phase I and II Team"/>
        </authorList>
    </citation>
    <scope>NUCLEOTIDE SEQUENCE</scope>
    <source>
        <strain evidence="18">C57BL/6J</strain>
        <tissue evidence="18">Lung</tissue>
    </source>
</reference>
<name>Q3UWG7_MOUSE</name>
<dbReference type="CDD" id="cd23796">
    <property type="entry name" value="UBCc_UBE2G2"/>
    <property type="match status" value="1"/>
</dbReference>
<accession>Q3UWG7</accession>
<evidence type="ECO:0000256" key="5">
    <source>
        <dbReference type="ARBA" id="ARBA00022786"/>
    </source>
</evidence>
<reference evidence="18" key="2">
    <citation type="journal article" date="2000" name="Genome Res.">
        <title>Normalization and subtraction of cap-trapper-selected cDNAs to prepare full-length cDNA libraries for rapid discovery of new genes.</title>
        <authorList>
            <person name="Carninci P."/>
            <person name="Shibata Y."/>
            <person name="Hayatsu N."/>
            <person name="Sugahara Y."/>
            <person name="Shibata K."/>
            <person name="Itoh M."/>
            <person name="Konno H."/>
            <person name="Okazaki Y."/>
            <person name="Muramatsu M."/>
            <person name="Hayashizaki Y."/>
        </authorList>
    </citation>
    <scope>NUCLEOTIDE SEQUENCE</scope>
    <source>
        <strain evidence="18">C57BL/6J</strain>
        <tissue evidence="18">Lung</tissue>
    </source>
</reference>
<evidence type="ECO:0000259" key="17">
    <source>
        <dbReference type="PROSITE" id="PS50127"/>
    </source>
</evidence>
<reference evidence="18" key="6">
    <citation type="submission" date="2004-03" db="EMBL/GenBank/DDBJ databases">
        <authorList>
            <person name="Arakawa T."/>
            <person name="Carninci P."/>
            <person name="Fukuda S."/>
            <person name="Hashizume W."/>
            <person name="Hayashida K."/>
            <person name="Hori F."/>
            <person name="Iida J."/>
            <person name="Imamura K."/>
            <person name="Imotani K."/>
            <person name="Itoh M."/>
            <person name="Kanagawa S."/>
            <person name="Kawai J."/>
            <person name="Kojima M."/>
            <person name="Konno H."/>
            <person name="Murata M."/>
            <person name="Nakamura M."/>
            <person name="Ninomiya N."/>
            <person name="Nishiyori H."/>
            <person name="Nomura K."/>
            <person name="Ohno M."/>
            <person name="Sakazume N."/>
            <person name="Sano H."/>
            <person name="Sasaki D."/>
            <person name="Shibata K."/>
            <person name="Shiraki T."/>
            <person name="Tagami M."/>
            <person name="Tagami Y."/>
            <person name="Waki K."/>
            <person name="Watahiki A."/>
            <person name="Muramatsu M."/>
            <person name="Hayashizaki Y."/>
        </authorList>
    </citation>
    <scope>NUCLEOTIDE SEQUENCE</scope>
    <source>
        <strain evidence="18">C57BL/6J</strain>
        <tissue evidence="18">Lung</tissue>
    </source>
</reference>
<dbReference type="PhylomeDB" id="Q3UWG7"/>
<evidence type="ECO:0000256" key="3">
    <source>
        <dbReference type="ARBA" id="ARBA00022679"/>
    </source>
</evidence>
<feature type="region of interest" description="Disordered" evidence="16">
    <location>
        <begin position="188"/>
        <end position="210"/>
    </location>
</feature>
<reference evidence="18" key="8">
    <citation type="journal article" date="2005" name="Science">
        <title>Antisense Transcription in the Mammalian Transcriptome.</title>
        <authorList>
            <consortium name="RIKEN Genome Exploration Research Group and Genome Science Group (Genome Network Project Core Group) and the FANTOM Consortium"/>
        </authorList>
    </citation>
    <scope>NUCLEOTIDE SEQUENCE</scope>
    <source>
        <strain evidence="18">C57BL/6J</strain>
        <tissue evidence="18">Lung</tissue>
    </source>
</reference>
<evidence type="ECO:0000256" key="15">
    <source>
        <dbReference type="RuleBase" id="RU362109"/>
    </source>
</evidence>
<gene>
    <name evidence="19" type="primary">Ube2g2</name>
</gene>
<keyword evidence="5 15" id="KW-0833">Ubl conjugation pathway</keyword>
<sequence length="303" mass="32990">MAGTALKRLMAEYKQLTLNPPEGIVAGPMNEENFFEWEALIMGPEDTCFEFGVFPAILSFPLDYPLSPPKMRFTCEMFHPNIYPDGRVCISILHAPGDDPMGYESSAERWSPVQSVEKILLSVVSMLAEPNDESGANVDASKMWRDDREQFYKIAKQIVQKSLGPLRLPLCTLSTLLENLWRQRCHANTNTGSAEPQPPVVSSFPPKPGSSLDHDWDNDSCCAAKDSSCCVVCAPQGGPRLSSLPLSAMGSSPLLLPAVPRACPVVCQGLDTNAAPSWDMGPWKSSAGLLSLPLSSQVSQEAF</sequence>
<evidence type="ECO:0000313" key="19">
    <source>
        <dbReference type="MGI" id="MGI:1343188"/>
    </source>
</evidence>
<comment type="similarity">
    <text evidence="15">Belongs to the ubiquitin-conjugating enzyme family.</text>
</comment>
<comment type="subunit">
    <text evidence="9">Interacts with AUP1 (via C-terminus); the interaction recruits UBE2G2 to lipid droplets. Interacts with ubiquitin ligases AMFR/gp78 and RNF139/TRC8; recruitment to lipid droplets by AUP1 facilitates interaction of UBE2G2 with AMFR and RNF139, leading to sterol-induced ubiquitination of 3-hydroxy-3-methylglutaryl coenzyme A reductase and its subsequent proteasomal degradation.</text>
</comment>
<dbReference type="MGI" id="MGI:1343188">
    <property type="gene designation" value="Ube2g2"/>
</dbReference>
<reference evidence="18" key="1">
    <citation type="journal article" date="1999" name="Methods Enzymol.">
        <title>High-efficiency full-length cDNA cloning.</title>
        <authorList>
            <person name="Carninci P."/>
            <person name="Hayashizaki Y."/>
        </authorList>
    </citation>
    <scope>NUCLEOTIDE SEQUENCE</scope>
    <source>
        <strain evidence="18">C57BL/6J</strain>
        <tissue evidence="18">Lung</tissue>
    </source>
</reference>
<dbReference type="SwissPalm" id="Q3UWG7"/>
<reference evidence="18" key="7">
    <citation type="journal article" date="2005" name="Science">
        <title>The Transcriptional Landscape of the Mammalian Genome.</title>
        <authorList>
            <consortium name="The FANTOM Consortium"/>
            <consortium name="Riken Genome Exploration Research Group and Genome Science Group (Genome Network Project Core Group)"/>
        </authorList>
    </citation>
    <scope>NUCLEOTIDE SEQUENCE</scope>
    <source>
        <strain evidence="18">C57BL/6J</strain>
        <tissue evidence="18">Lung</tissue>
    </source>
</reference>
<organism evidence="18">
    <name type="scientific">Mus musculus</name>
    <name type="common">Mouse</name>
    <dbReference type="NCBI Taxonomy" id="10090"/>
    <lineage>
        <taxon>Eukaryota</taxon>
        <taxon>Metazoa</taxon>
        <taxon>Chordata</taxon>
        <taxon>Craniata</taxon>
        <taxon>Vertebrata</taxon>
        <taxon>Euteleostomi</taxon>
        <taxon>Mammalia</taxon>
        <taxon>Eutheria</taxon>
        <taxon>Euarchontoglires</taxon>
        <taxon>Glires</taxon>
        <taxon>Rodentia</taxon>
        <taxon>Myomorpha</taxon>
        <taxon>Muroidea</taxon>
        <taxon>Muridae</taxon>
        <taxon>Murinae</taxon>
        <taxon>Mus</taxon>
        <taxon>Mus</taxon>
    </lineage>
</organism>
<feature type="domain" description="UBC core" evidence="17">
    <location>
        <begin position="4"/>
        <end position="164"/>
    </location>
</feature>
<evidence type="ECO:0000256" key="2">
    <source>
        <dbReference type="ARBA" id="ARBA00012486"/>
    </source>
</evidence>
<comment type="catalytic activity">
    <reaction evidence="1">
        <text>S-ubiquitinyl-[E1 ubiquitin-activating enzyme]-L-cysteine + [E2 ubiquitin-conjugating enzyme]-L-cysteine = [E1 ubiquitin-activating enzyme]-L-cysteine + S-ubiquitinyl-[E2 ubiquitin-conjugating enzyme]-L-cysteine.</text>
        <dbReference type="EC" id="2.3.2.23"/>
    </reaction>
</comment>
<evidence type="ECO:0000256" key="10">
    <source>
        <dbReference type="ARBA" id="ARBA00073285"/>
    </source>
</evidence>